<dbReference type="AlphaFoldDB" id="A0A369XP36"/>
<dbReference type="InterPro" id="IPR036513">
    <property type="entry name" value="STAS_dom_sf"/>
</dbReference>
<proteinExistence type="predicted"/>
<reference evidence="1 2" key="1">
    <citation type="submission" date="2018-05" db="EMBL/GenBank/DDBJ databases">
        <title>Integrated omic analyses show evidence that a Ca. Accumulibacter phosphatis strain performs denitrification under micro-aerobic conditions.</title>
        <authorList>
            <person name="Camejo P.Y."/>
            <person name="Katherine M.D."/>
            <person name="Daniel N.R."/>
        </authorList>
    </citation>
    <scope>NUCLEOTIDE SEQUENCE [LARGE SCALE GENOMIC DNA]</scope>
    <source>
        <strain evidence="1">UW-LDO-IC</strain>
    </source>
</reference>
<accession>A0A369XP36</accession>
<sequence length="62" mass="6888">MQEINRTLQARQVRRHLSEVKGPVMDRLQRSELLCGQLSGQVFLSPAEAFRALGEAGEKGPP</sequence>
<evidence type="ECO:0000313" key="1">
    <source>
        <dbReference type="EMBL" id="RDE50552.1"/>
    </source>
</evidence>
<evidence type="ECO:0000313" key="2">
    <source>
        <dbReference type="Proteomes" id="UP000253831"/>
    </source>
</evidence>
<protein>
    <submittedName>
        <fullName evidence="1">Uncharacterized protein</fullName>
    </submittedName>
</protein>
<comment type="caution">
    <text evidence="1">The sequence shown here is derived from an EMBL/GenBank/DDBJ whole genome shotgun (WGS) entry which is preliminary data.</text>
</comment>
<organism evidence="1 2">
    <name type="scientific">Candidatus Accumulibacter meliphilus</name>
    <dbReference type="NCBI Taxonomy" id="2211374"/>
    <lineage>
        <taxon>Bacteria</taxon>
        <taxon>Pseudomonadati</taxon>
        <taxon>Pseudomonadota</taxon>
        <taxon>Betaproteobacteria</taxon>
        <taxon>Candidatus Accumulibacter</taxon>
    </lineage>
</organism>
<gene>
    <name evidence="1" type="ORF">DVS81_10935</name>
</gene>
<dbReference type="Proteomes" id="UP000253831">
    <property type="component" value="Unassembled WGS sequence"/>
</dbReference>
<name>A0A369XP36_9PROT</name>
<dbReference type="Gene3D" id="3.30.750.24">
    <property type="entry name" value="STAS domain"/>
    <property type="match status" value="1"/>
</dbReference>
<dbReference type="EMBL" id="QPGA01000018">
    <property type="protein sequence ID" value="RDE50552.1"/>
    <property type="molecule type" value="Genomic_DNA"/>
</dbReference>